<dbReference type="InterPro" id="IPR051044">
    <property type="entry name" value="MAG_DAG_Lipase"/>
</dbReference>
<dbReference type="PIRSF" id="PIRSF017388">
    <property type="entry name" value="Esterase_lipase"/>
    <property type="match status" value="1"/>
</dbReference>
<comment type="caution">
    <text evidence="2">The sequence shown here is derived from an EMBL/GenBank/DDBJ whole genome shotgun (WGS) entry which is preliminary data.</text>
</comment>
<protein>
    <submittedName>
        <fullName evidence="2">Carboxylesterase</fullName>
    </submittedName>
</protein>
<dbReference type="PROSITE" id="PS00099">
    <property type="entry name" value="THIOLASE_3"/>
    <property type="match status" value="1"/>
</dbReference>
<name>A0A328AL81_9CAUL</name>
<sequence length="287" mass="31583">MSRFKLPTRDLTFRLDGGQGKAVLCVHGMTGAPGEMKFLAKRLHKRGFSVAAPLLAGHGVDEATLLRTRWTDWLGSVREAYHTLKRDHDEVAIAGICVGGALGLALAAEEPSVAGVAVYSMTYRYDGWNMKHWYSAIAPFAEPFAGLPLVRRMSFVEPYPFGLKDERLRDGMTAAQGAVIPGALDRVPLGAMAEMHRLAAHLDRVGPQIRQPVLILHAQDDDMSHPRNAYRLQETLGGSRVELHLLDDCYHMIHVDRQRDLVGDLTADFFGAPRAAVRPRVSEAANA</sequence>
<dbReference type="PANTHER" id="PTHR11614">
    <property type="entry name" value="PHOSPHOLIPASE-RELATED"/>
    <property type="match status" value="1"/>
</dbReference>
<keyword evidence="3" id="KW-1185">Reference proteome</keyword>
<dbReference type="Proteomes" id="UP000249254">
    <property type="component" value="Unassembled WGS sequence"/>
</dbReference>
<proteinExistence type="predicted"/>
<dbReference type="Gene3D" id="3.40.50.1820">
    <property type="entry name" value="alpha/beta hydrolase"/>
    <property type="match status" value="1"/>
</dbReference>
<dbReference type="InterPro" id="IPR022742">
    <property type="entry name" value="Hydrolase_4"/>
</dbReference>
<dbReference type="SUPFAM" id="SSF53474">
    <property type="entry name" value="alpha/beta-Hydrolases"/>
    <property type="match status" value="1"/>
</dbReference>
<evidence type="ECO:0000313" key="2">
    <source>
        <dbReference type="EMBL" id="RAK54776.1"/>
    </source>
</evidence>
<dbReference type="RefSeq" id="WP_111528526.1">
    <property type="nucleotide sequence ID" value="NZ_JBHRSG010000004.1"/>
</dbReference>
<dbReference type="EMBL" id="QFYQ01000001">
    <property type="protein sequence ID" value="RAK54776.1"/>
    <property type="molecule type" value="Genomic_DNA"/>
</dbReference>
<dbReference type="InterPro" id="IPR012354">
    <property type="entry name" value="Esterase_lipase"/>
</dbReference>
<evidence type="ECO:0000259" key="1">
    <source>
        <dbReference type="Pfam" id="PF12146"/>
    </source>
</evidence>
<feature type="domain" description="Serine aminopeptidase S33" evidence="1">
    <location>
        <begin position="21"/>
        <end position="257"/>
    </location>
</feature>
<dbReference type="OrthoDB" id="7375358at2"/>
<accession>A0A328AL81</accession>
<dbReference type="GO" id="GO:0016747">
    <property type="term" value="F:acyltransferase activity, transferring groups other than amino-acyl groups"/>
    <property type="evidence" value="ECO:0007669"/>
    <property type="project" value="InterPro"/>
</dbReference>
<dbReference type="GO" id="GO:0052689">
    <property type="term" value="F:carboxylic ester hydrolase activity"/>
    <property type="evidence" value="ECO:0007669"/>
    <property type="project" value="InterPro"/>
</dbReference>
<gene>
    <name evidence="2" type="ORF">DJ017_09685</name>
</gene>
<dbReference type="AlphaFoldDB" id="A0A328AL81"/>
<dbReference type="InterPro" id="IPR020610">
    <property type="entry name" value="Thiolase_AS"/>
</dbReference>
<evidence type="ECO:0000313" key="3">
    <source>
        <dbReference type="Proteomes" id="UP000249254"/>
    </source>
</evidence>
<organism evidence="2 3">
    <name type="scientific">Phenylobacterium soli</name>
    <dbReference type="NCBI Taxonomy" id="2170551"/>
    <lineage>
        <taxon>Bacteria</taxon>
        <taxon>Pseudomonadati</taxon>
        <taxon>Pseudomonadota</taxon>
        <taxon>Alphaproteobacteria</taxon>
        <taxon>Caulobacterales</taxon>
        <taxon>Caulobacteraceae</taxon>
        <taxon>Phenylobacterium</taxon>
    </lineage>
</organism>
<dbReference type="Pfam" id="PF12146">
    <property type="entry name" value="Hydrolase_4"/>
    <property type="match status" value="1"/>
</dbReference>
<reference evidence="3" key="1">
    <citation type="submission" date="2018-05" db="EMBL/GenBank/DDBJ databases">
        <authorList>
            <person name="Li X."/>
        </authorList>
    </citation>
    <scope>NUCLEOTIDE SEQUENCE [LARGE SCALE GENOMIC DNA]</scope>
    <source>
        <strain evidence="3">LX32</strain>
    </source>
</reference>
<dbReference type="InterPro" id="IPR029058">
    <property type="entry name" value="AB_hydrolase_fold"/>
</dbReference>